<evidence type="ECO:0000256" key="1">
    <source>
        <dbReference type="SAM" id="Phobius"/>
    </source>
</evidence>
<dbReference type="AlphaFoldDB" id="A0A1E5H485"/>
<keyword evidence="4" id="KW-1185">Reference proteome</keyword>
<accession>A0A1E5H485</accession>
<feature type="transmembrane region" description="Helical" evidence="1">
    <location>
        <begin position="12"/>
        <end position="29"/>
    </location>
</feature>
<dbReference type="PANTHER" id="PTHR34351">
    <property type="entry name" value="SLR1927 PROTEIN-RELATED"/>
    <property type="match status" value="1"/>
</dbReference>
<dbReference type="OrthoDB" id="9778037at2"/>
<evidence type="ECO:0000313" key="4">
    <source>
        <dbReference type="Proteomes" id="UP000095094"/>
    </source>
</evidence>
<comment type="caution">
    <text evidence="3">The sequence shown here is derived from an EMBL/GenBank/DDBJ whole genome shotgun (WGS) entry which is preliminary data.</text>
</comment>
<organism evidence="3 4">
    <name type="scientific">Enterococcus termitis</name>
    <dbReference type="NCBI Taxonomy" id="332950"/>
    <lineage>
        <taxon>Bacteria</taxon>
        <taxon>Bacillati</taxon>
        <taxon>Bacillota</taxon>
        <taxon>Bacilli</taxon>
        <taxon>Lactobacillales</taxon>
        <taxon>Enterococcaceae</taxon>
        <taxon>Enterococcus</taxon>
    </lineage>
</organism>
<dbReference type="EMBL" id="MIJY01000003">
    <property type="protein sequence ID" value="OEG19711.1"/>
    <property type="molecule type" value="Genomic_DNA"/>
</dbReference>
<reference evidence="4" key="1">
    <citation type="submission" date="2016-09" db="EMBL/GenBank/DDBJ databases">
        <authorList>
            <person name="Gulvik C.A."/>
        </authorList>
    </citation>
    <scope>NUCLEOTIDE SEQUENCE [LARGE SCALE GENOMIC DNA]</scope>
    <source>
        <strain evidence="4">LMG 8895</strain>
    </source>
</reference>
<name>A0A1E5H485_9ENTE</name>
<evidence type="ECO:0000313" key="3">
    <source>
        <dbReference type="EMBL" id="OEG19711.1"/>
    </source>
</evidence>
<dbReference type="Proteomes" id="UP000095094">
    <property type="component" value="Unassembled WGS sequence"/>
</dbReference>
<sequence>MKRKKIQSLTKIGASMLFFIGVFLYAVVFNNSTGWLLFFFLSFLFLFDLLTLIPSTKKIELRLTESAVYTAFEQSRIVCELFRYRPTLLPIPRLLIVPIGNSSLEQQSFYLYTGQKKEVSFQWTPAQRGFFQELPFVFISSDWLDLFTKQTTINLRGPFIVQPVIQQEISEKLYEQLLIFQPNLALAFGTQTFLIRNFRPYQKGDALHSIDWKQTGKRNELIVKEYEHESESDTHFLFYGIAHEQFEEILSIYYSFTQLAKNKPNFEQVILANIPDDASQEYLLATIEPLLEEPIIPTFSNQKLVLFSPALTPNLKEQLHLLQKNNELFLITFENNELCLFWKDQVINFAKRGDSIEK</sequence>
<dbReference type="RefSeq" id="WP_069662325.1">
    <property type="nucleotide sequence ID" value="NZ_JBHUJJ010000001.1"/>
</dbReference>
<evidence type="ECO:0000259" key="2">
    <source>
        <dbReference type="Pfam" id="PF01882"/>
    </source>
</evidence>
<dbReference type="Pfam" id="PF01882">
    <property type="entry name" value="DUF58"/>
    <property type="match status" value="1"/>
</dbReference>
<keyword evidence="1" id="KW-1133">Transmembrane helix</keyword>
<dbReference type="PANTHER" id="PTHR34351:SF2">
    <property type="entry name" value="DUF58 DOMAIN-CONTAINING PROTEIN"/>
    <property type="match status" value="1"/>
</dbReference>
<keyword evidence="1" id="KW-0812">Transmembrane</keyword>
<gene>
    <name evidence="3" type="ORF">BCR25_14785</name>
</gene>
<keyword evidence="1" id="KW-0472">Membrane</keyword>
<dbReference type="InterPro" id="IPR002881">
    <property type="entry name" value="DUF58"/>
</dbReference>
<protein>
    <recommendedName>
        <fullName evidence="2">DUF58 domain-containing protein</fullName>
    </recommendedName>
</protein>
<feature type="domain" description="DUF58" evidence="2">
    <location>
        <begin position="198"/>
        <end position="245"/>
    </location>
</feature>
<feature type="transmembrane region" description="Helical" evidence="1">
    <location>
        <begin position="35"/>
        <end position="53"/>
    </location>
</feature>
<proteinExistence type="predicted"/>